<evidence type="ECO:0000313" key="6">
    <source>
        <dbReference type="Proteomes" id="UP000319792"/>
    </source>
</evidence>
<feature type="domain" description="N-acetyltransferase" evidence="4">
    <location>
        <begin position="144"/>
        <end position="295"/>
    </location>
</feature>
<dbReference type="InterPro" id="IPR000835">
    <property type="entry name" value="HTH_MarR-typ"/>
</dbReference>
<dbReference type="InterPro" id="IPR036390">
    <property type="entry name" value="WH_DNA-bd_sf"/>
</dbReference>
<keyword evidence="1" id="KW-0808">Transferase</keyword>
<gene>
    <name evidence="5" type="ORF">FK268_00075</name>
</gene>
<dbReference type="InterPro" id="IPR000182">
    <property type="entry name" value="GNAT_dom"/>
</dbReference>
<name>A0A5C5RRQ2_9ACTN</name>
<dbReference type="InterPro" id="IPR050832">
    <property type="entry name" value="Bact_Acetyltransf"/>
</dbReference>
<dbReference type="SUPFAM" id="SSF55729">
    <property type="entry name" value="Acyl-CoA N-acyltransferases (Nat)"/>
    <property type="match status" value="1"/>
</dbReference>
<dbReference type="CDD" id="cd04301">
    <property type="entry name" value="NAT_SF"/>
    <property type="match status" value="1"/>
</dbReference>
<dbReference type="EMBL" id="VIGV01000001">
    <property type="protein sequence ID" value="TWS25717.1"/>
    <property type="molecule type" value="Genomic_DNA"/>
</dbReference>
<evidence type="ECO:0000259" key="3">
    <source>
        <dbReference type="PROSITE" id="PS50995"/>
    </source>
</evidence>
<dbReference type="InterPro" id="IPR016181">
    <property type="entry name" value="Acyl_CoA_acyltransferase"/>
</dbReference>
<evidence type="ECO:0000259" key="4">
    <source>
        <dbReference type="PROSITE" id="PS51186"/>
    </source>
</evidence>
<dbReference type="GO" id="GO:0016747">
    <property type="term" value="F:acyltransferase activity, transferring groups other than amino-acyl groups"/>
    <property type="evidence" value="ECO:0007669"/>
    <property type="project" value="InterPro"/>
</dbReference>
<keyword evidence="2" id="KW-0012">Acyltransferase</keyword>
<organism evidence="5 6">
    <name type="scientific">Tsukamurella sputi</name>
    <dbReference type="NCBI Taxonomy" id="2591848"/>
    <lineage>
        <taxon>Bacteria</taxon>
        <taxon>Bacillati</taxon>
        <taxon>Actinomycetota</taxon>
        <taxon>Actinomycetes</taxon>
        <taxon>Mycobacteriales</taxon>
        <taxon>Tsukamurellaceae</taxon>
        <taxon>Tsukamurella</taxon>
    </lineage>
</organism>
<comment type="caution">
    <text evidence="5">The sequence shown here is derived from an EMBL/GenBank/DDBJ whole genome shotgun (WGS) entry which is preliminary data.</text>
</comment>
<dbReference type="PANTHER" id="PTHR43877:SF2">
    <property type="entry name" value="AMINOALKYLPHOSPHONATE N-ACETYLTRANSFERASE-RELATED"/>
    <property type="match status" value="1"/>
</dbReference>
<protein>
    <submittedName>
        <fullName evidence="5">MarR family transcriptional regulator</fullName>
    </submittedName>
</protein>
<dbReference type="AlphaFoldDB" id="A0A5C5RRQ2"/>
<proteinExistence type="predicted"/>
<dbReference type="GO" id="GO:0003700">
    <property type="term" value="F:DNA-binding transcription factor activity"/>
    <property type="evidence" value="ECO:0007669"/>
    <property type="project" value="InterPro"/>
</dbReference>
<dbReference type="Gene3D" id="1.10.10.10">
    <property type="entry name" value="Winged helix-like DNA-binding domain superfamily/Winged helix DNA-binding domain"/>
    <property type="match status" value="1"/>
</dbReference>
<dbReference type="PANTHER" id="PTHR43877">
    <property type="entry name" value="AMINOALKYLPHOSPHONATE N-ACETYLTRANSFERASE-RELATED-RELATED"/>
    <property type="match status" value="1"/>
</dbReference>
<dbReference type="PROSITE" id="PS51186">
    <property type="entry name" value="GNAT"/>
    <property type="match status" value="1"/>
</dbReference>
<keyword evidence="6" id="KW-1185">Reference proteome</keyword>
<dbReference type="PROSITE" id="PS50995">
    <property type="entry name" value="HTH_MARR_2"/>
    <property type="match status" value="1"/>
</dbReference>
<feature type="domain" description="HTH marR-type" evidence="3">
    <location>
        <begin position="1"/>
        <end position="137"/>
    </location>
</feature>
<evidence type="ECO:0000313" key="5">
    <source>
        <dbReference type="EMBL" id="TWS25717.1"/>
    </source>
</evidence>
<accession>A0A5C5RRQ2</accession>
<evidence type="ECO:0000256" key="2">
    <source>
        <dbReference type="ARBA" id="ARBA00023315"/>
    </source>
</evidence>
<dbReference type="OrthoDB" id="273614at2"/>
<sequence>MKEQVSGVRRFNRAVTQRLGVLQDRYLARDRPLGQARLLWEIGRSPGGVDVRDLRERMDLDSGYLSRLLRALESDGLVTVVGADGDGRVRTARVTSEGAAEYDELEARSEDAARALLDPLSEGQRARLVTAMQEVERLLLASLVRIDDARPDSPEARFAALAYYAELADRFPDGFDPDIGGAVADPSITPPAGLLLVATLRGETVGCGALTYQEDGHAEVKRVWAAPSVRGLGLGRRIMSELEERARAAGVRTLRLDTNGNLTEAIGLYRKLGYREVERYNDNPYAHHWFAKDVATIGPIISA</sequence>
<dbReference type="SUPFAM" id="SSF46785">
    <property type="entry name" value="Winged helix' DNA-binding domain"/>
    <property type="match status" value="1"/>
</dbReference>
<dbReference type="InterPro" id="IPR036388">
    <property type="entry name" value="WH-like_DNA-bd_sf"/>
</dbReference>
<dbReference type="Pfam" id="PF12802">
    <property type="entry name" value="MarR_2"/>
    <property type="match status" value="1"/>
</dbReference>
<dbReference type="Proteomes" id="UP000319792">
    <property type="component" value="Unassembled WGS sequence"/>
</dbReference>
<evidence type="ECO:0000256" key="1">
    <source>
        <dbReference type="ARBA" id="ARBA00022679"/>
    </source>
</evidence>
<dbReference type="Pfam" id="PF00583">
    <property type="entry name" value="Acetyltransf_1"/>
    <property type="match status" value="1"/>
</dbReference>
<dbReference type="SMART" id="SM00347">
    <property type="entry name" value="HTH_MARR"/>
    <property type="match status" value="1"/>
</dbReference>
<reference evidence="5 6" key="1">
    <citation type="submission" date="2019-08" db="EMBL/GenBank/DDBJ databases">
        <title>Tsukamurella conjunctivitidis sp. nov., Tsukamurella assacharolytica sp. nov. and Tsukamurella sputae sp. nov. isolated from patients with conjunctivitis, bacteraemia (lymphoma) and respiratory infection (sputum) in Hong Kong.</title>
        <authorList>
            <person name="Fok K.M.N."/>
            <person name="Fong J.Y.H."/>
        </authorList>
    </citation>
    <scope>NUCLEOTIDE SEQUENCE [LARGE SCALE GENOMIC DNA]</scope>
    <source>
        <strain evidence="5 6">HKU70</strain>
    </source>
</reference>
<dbReference type="RefSeq" id="WP_146430001.1">
    <property type="nucleotide sequence ID" value="NZ_VIGV01000001.1"/>
</dbReference>
<dbReference type="Gene3D" id="3.40.630.30">
    <property type="match status" value="1"/>
</dbReference>